<keyword evidence="6 9" id="KW-0238">DNA-binding</keyword>
<evidence type="ECO:0000313" key="12">
    <source>
        <dbReference type="EMBL" id="NYI70940.1"/>
    </source>
</evidence>
<evidence type="ECO:0000256" key="4">
    <source>
        <dbReference type="ARBA" id="ARBA00023012"/>
    </source>
</evidence>
<evidence type="ECO:0000256" key="2">
    <source>
        <dbReference type="ARBA" id="ARBA00022490"/>
    </source>
</evidence>
<dbReference type="InterPro" id="IPR001867">
    <property type="entry name" value="OmpR/PhoB-type_DNA-bd"/>
</dbReference>
<dbReference type="PANTHER" id="PTHR48111:SF50">
    <property type="entry name" value="KDP OPERON TRANSCRIPTIONAL REGULATORY PROTEIN KDPE"/>
    <property type="match status" value="1"/>
</dbReference>
<sequence length="236" mass="25705">MTEPTPRILVVDDEPSLSRALKINLSARGYQVITAADAGAALRAMADAHVDLVLLDLGLPDADGMEVLAGIRGWSSVPIIVLSARQAADDKVEALDAGADDYVTKPFELTELLARIRAGLRHRREAPAEPVLSAGELRIDLARSIVERSGTPVRLTPTEWRLLEILARHPDTLVSQARLLAEVWGPGYEKETHYLRTYFATLRRKLEADPARPVHLITEPGLGYRLVTGRAAAGDA</sequence>
<feature type="domain" description="OmpR/PhoB-type" evidence="11">
    <location>
        <begin position="129"/>
        <end position="228"/>
    </location>
</feature>
<evidence type="ECO:0000256" key="3">
    <source>
        <dbReference type="ARBA" id="ARBA00022553"/>
    </source>
</evidence>
<evidence type="ECO:0000256" key="5">
    <source>
        <dbReference type="ARBA" id="ARBA00023015"/>
    </source>
</evidence>
<evidence type="ECO:0000256" key="9">
    <source>
        <dbReference type="PROSITE-ProRule" id="PRU01091"/>
    </source>
</evidence>
<dbReference type="GO" id="GO:0005829">
    <property type="term" value="C:cytosol"/>
    <property type="evidence" value="ECO:0007669"/>
    <property type="project" value="TreeGrafter"/>
</dbReference>
<dbReference type="PROSITE" id="PS51755">
    <property type="entry name" value="OMPR_PHOB"/>
    <property type="match status" value="1"/>
</dbReference>
<dbReference type="Pfam" id="PF00072">
    <property type="entry name" value="Response_reg"/>
    <property type="match status" value="1"/>
</dbReference>
<comment type="caution">
    <text evidence="12">The sequence shown here is derived from an EMBL/GenBank/DDBJ whole genome shotgun (WGS) entry which is preliminary data.</text>
</comment>
<dbReference type="PROSITE" id="PS50110">
    <property type="entry name" value="RESPONSE_REGULATORY"/>
    <property type="match status" value="1"/>
</dbReference>
<evidence type="ECO:0000259" key="11">
    <source>
        <dbReference type="PROSITE" id="PS51755"/>
    </source>
</evidence>
<dbReference type="RefSeq" id="WP_179444833.1">
    <property type="nucleotide sequence ID" value="NZ_JACBZS010000001.1"/>
</dbReference>
<feature type="domain" description="Response regulatory" evidence="10">
    <location>
        <begin position="7"/>
        <end position="120"/>
    </location>
</feature>
<dbReference type="Gene3D" id="3.40.50.2300">
    <property type="match status" value="1"/>
</dbReference>
<dbReference type="Proteomes" id="UP000527616">
    <property type="component" value="Unassembled WGS sequence"/>
</dbReference>
<evidence type="ECO:0000256" key="6">
    <source>
        <dbReference type="ARBA" id="ARBA00023125"/>
    </source>
</evidence>
<dbReference type="Pfam" id="PF00486">
    <property type="entry name" value="Trans_reg_C"/>
    <property type="match status" value="1"/>
</dbReference>
<proteinExistence type="predicted"/>
<dbReference type="InterPro" id="IPR036388">
    <property type="entry name" value="WH-like_DNA-bd_sf"/>
</dbReference>
<dbReference type="GO" id="GO:0045893">
    <property type="term" value="P:positive regulation of DNA-templated transcription"/>
    <property type="evidence" value="ECO:0007669"/>
    <property type="project" value="UniProtKB-ARBA"/>
</dbReference>
<keyword evidence="3 8" id="KW-0597">Phosphoprotein</keyword>
<dbReference type="InterPro" id="IPR039420">
    <property type="entry name" value="WalR-like"/>
</dbReference>
<evidence type="ECO:0000256" key="7">
    <source>
        <dbReference type="ARBA" id="ARBA00023163"/>
    </source>
</evidence>
<gene>
    <name evidence="12" type="ORF">GGQ54_001500</name>
</gene>
<evidence type="ECO:0000256" key="8">
    <source>
        <dbReference type="PROSITE-ProRule" id="PRU00169"/>
    </source>
</evidence>
<dbReference type="PANTHER" id="PTHR48111">
    <property type="entry name" value="REGULATOR OF RPOS"/>
    <property type="match status" value="1"/>
</dbReference>
<dbReference type="CDD" id="cd00383">
    <property type="entry name" value="trans_reg_C"/>
    <property type="match status" value="1"/>
</dbReference>
<keyword evidence="5" id="KW-0805">Transcription regulation</keyword>
<keyword evidence="4" id="KW-0902">Two-component regulatory system</keyword>
<organism evidence="12 13">
    <name type="scientific">Naumannella cuiyingiana</name>
    <dbReference type="NCBI Taxonomy" id="1347891"/>
    <lineage>
        <taxon>Bacteria</taxon>
        <taxon>Bacillati</taxon>
        <taxon>Actinomycetota</taxon>
        <taxon>Actinomycetes</taxon>
        <taxon>Propionibacteriales</taxon>
        <taxon>Propionibacteriaceae</taxon>
        <taxon>Naumannella</taxon>
    </lineage>
</organism>
<protein>
    <submittedName>
        <fullName evidence="12">Two-component system KDP operon response regulator KdpE</fullName>
    </submittedName>
</protein>
<dbReference type="InterPro" id="IPR011006">
    <property type="entry name" value="CheY-like_superfamily"/>
</dbReference>
<evidence type="ECO:0000259" key="10">
    <source>
        <dbReference type="PROSITE" id="PS50110"/>
    </source>
</evidence>
<dbReference type="GO" id="GO:0000987">
    <property type="term" value="F:cis-regulatory region sequence-specific DNA binding"/>
    <property type="evidence" value="ECO:0007669"/>
    <property type="project" value="UniProtKB-ARBA"/>
</dbReference>
<accession>A0A7Z0IKT9</accession>
<dbReference type="InterPro" id="IPR001789">
    <property type="entry name" value="Sig_transdc_resp-reg_receiver"/>
</dbReference>
<dbReference type="EMBL" id="JACBZS010000001">
    <property type="protein sequence ID" value="NYI70940.1"/>
    <property type="molecule type" value="Genomic_DNA"/>
</dbReference>
<feature type="DNA-binding region" description="OmpR/PhoB-type" evidence="9">
    <location>
        <begin position="129"/>
        <end position="228"/>
    </location>
</feature>
<dbReference type="SMART" id="SM00448">
    <property type="entry name" value="REC"/>
    <property type="match status" value="1"/>
</dbReference>
<reference evidence="12 13" key="1">
    <citation type="submission" date="2020-07" db="EMBL/GenBank/DDBJ databases">
        <title>Sequencing the genomes of 1000 actinobacteria strains.</title>
        <authorList>
            <person name="Klenk H.-P."/>
        </authorList>
    </citation>
    <scope>NUCLEOTIDE SEQUENCE [LARGE SCALE GENOMIC DNA]</scope>
    <source>
        <strain evidence="12 13">DSM 103164</strain>
    </source>
</reference>
<dbReference type="AlphaFoldDB" id="A0A7Z0IKT9"/>
<keyword evidence="2" id="KW-0963">Cytoplasm</keyword>
<dbReference type="SUPFAM" id="SSF52172">
    <property type="entry name" value="CheY-like"/>
    <property type="match status" value="1"/>
</dbReference>
<feature type="modified residue" description="4-aspartylphosphate" evidence="8">
    <location>
        <position position="56"/>
    </location>
</feature>
<dbReference type="SMART" id="SM00862">
    <property type="entry name" value="Trans_reg_C"/>
    <property type="match status" value="1"/>
</dbReference>
<dbReference type="FunFam" id="3.40.50.2300:FF:000021">
    <property type="entry name" value="Two-component system response regulator KdpE"/>
    <property type="match status" value="1"/>
</dbReference>
<dbReference type="GO" id="GO:0042802">
    <property type="term" value="F:identical protein binding"/>
    <property type="evidence" value="ECO:0007669"/>
    <property type="project" value="UniProtKB-ARBA"/>
</dbReference>
<dbReference type="GO" id="GO:0032993">
    <property type="term" value="C:protein-DNA complex"/>
    <property type="evidence" value="ECO:0007669"/>
    <property type="project" value="TreeGrafter"/>
</dbReference>
<dbReference type="Gene3D" id="6.10.250.690">
    <property type="match status" value="1"/>
</dbReference>
<dbReference type="Gene3D" id="1.10.10.10">
    <property type="entry name" value="Winged helix-like DNA-binding domain superfamily/Winged helix DNA-binding domain"/>
    <property type="match status" value="1"/>
</dbReference>
<comment type="subcellular location">
    <subcellularLocation>
        <location evidence="1">Cytoplasm</location>
    </subcellularLocation>
</comment>
<keyword evidence="13" id="KW-1185">Reference proteome</keyword>
<keyword evidence="7" id="KW-0804">Transcription</keyword>
<evidence type="ECO:0000313" key="13">
    <source>
        <dbReference type="Proteomes" id="UP000527616"/>
    </source>
</evidence>
<dbReference type="GO" id="GO:0000156">
    <property type="term" value="F:phosphorelay response regulator activity"/>
    <property type="evidence" value="ECO:0007669"/>
    <property type="project" value="TreeGrafter"/>
</dbReference>
<name>A0A7Z0IKT9_9ACTN</name>
<evidence type="ECO:0000256" key="1">
    <source>
        <dbReference type="ARBA" id="ARBA00004496"/>
    </source>
</evidence>